<evidence type="ECO:0000313" key="2">
    <source>
        <dbReference type="Proteomes" id="UP000290545"/>
    </source>
</evidence>
<keyword evidence="2" id="KW-1185">Reference proteome</keyword>
<protein>
    <submittedName>
        <fullName evidence="1">Uncharacterized protein</fullName>
    </submittedName>
</protein>
<sequence>MRPVLLFFILTVFGNCGAGIRERSKGNTDDFETEIGHTAFYEKNRKSNNRSWSEVYDVSDVKIRFEAKGDSGRPVIIIFRKPHPDTFYVIDLPVNLKPEPVKHYPNFKFLGTFDTRGSAFDYYFDFYVNDEKKDFFEVLKRYDSHNSLMKEDMGILYLHDSTNYLKGDESISKWK</sequence>
<comment type="caution">
    <text evidence="1">The sequence shown here is derived from an EMBL/GenBank/DDBJ whole genome shotgun (WGS) entry which is preliminary data.</text>
</comment>
<dbReference type="RefSeq" id="WP_129002890.1">
    <property type="nucleotide sequence ID" value="NZ_SDHZ01000001.1"/>
</dbReference>
<evidence type="ECO:0000313" key="1">
    <source>
        <dbReference type="EMBL" id="RXK87140.1"/>
    </source>
</evidence>
<accession>A0A4Q1DCP7</accession>
<proteinExistence type="predicted"/>
<dbReference type="Proteomes" id="UP000290545">
    <property type="component" value="Unassembled WGS sequence"/>
</dbReference>
<name>A0A4Q1DCP7_9BACT</name>
<organism evidence="1 2">
    <name type="scientific">Filimonas effusa</name>
    <dbReference type="NCBI Taxonomy" id="2508721"/>
    <lineage>
        <taxon>Bacteria</taxon>
        <taxon>Pseudomonadati</taxon>
        <taxon>Bacteroidota</taxon>
        <taxon>Chitinophagia</taxon>
        <taxon>Chitinophagales</taxon>
        <taxon>Chitinophagaceae</taxon>
        <taxon>Filimonas</taxon>
    </lineage>
</organism>
<gene>
    <name evidence="1" type="ORF">ESB13_10280</name>
</gene>
<dbReference type="EMBL" id="SDHZ01000001">
    <property type="protein sequence ID" value="RXK87140.1"/>
    <property type="molecule type" value="Genomic_DNA"/>
</dbReference>
<reference evidence="1 2" key="1">
    <citation type="submission" date="2019-01" db="EMBL/GenBank/DDBJ databases">
        <title>Filimonas sp. strain TTM-71.</title>
        <authorList>
            <person name="Chen W.-M."/>
        </authorList>
    </citation>
    <scope>NUCLEOTIDE SEQUENCE [LARGE SCALE GENOMIC DNA]</scope>
    <source>
        <strain evidence="1 2">TTM-71</strain>
    </source>
</reference>
<dbReference type="AlphaFoldDB" id="A0A4Q1DCP7"/>
<dbReference type="OrthoDB" id="9803988at2"/>